<dbReference type="WBParaSite" id="DME_0000407201-mRNA-1">
    <property type="protein sequence ID" value="DME_0000407201-mRNA-1"/>
    <property type="gene ID" value="DME_0000407201"/>
</dbReference>
<sequence length="165" mass="18233">MSVDKTIEELSYTLAQLGSLVGHINAQIIGITSRINMTLDTFDNSVANIAADASVVTQQVALTISQIPNAWIFYLLFISLTVVFILLSVILLIKLVIRCHGIYQLVFRSNRSNPEFHNFSNLPPSPSYVQSRSGHISIPMEHEPRKIGVVANGDISNCNAFLLHL</sequence>
<dbReference type="OrthoDB" id="5800039at2759"/>
<feature type="transmembrane region" description="Helical" evidence="1">
    <location>
        <begin position="71"/>
        <end position="93"/>
    </location>
</feature>
<evidence type="ECO:0000313" key="2">
    <source>
        <dbReference type="EMBL" id="VDN50463.1"/>
    </source>
</evidence>
<keyword evidence="1" id="KW-0812">Transmembrane</keyword>
<keyword evidence="1" id="KW-0472">Membrane</keyword>
<evidence type="ECO:0000313" key="5">
    <source>
        <dbReference type="WBParaSite" id="DME_0000407201-mRNA-1"/>
    </source>
</evidence>
<proteinExistence type="predicted"/>
<dbReference type="EMBL" id="UYYG01000003">
    <property type="protein sequence ID" value="VDN50463.1"/>
    <property type="molecule type" value="Genomic_DNA"/>
</dbReference>
<gene>
    <name evidence="2" type="ORF">DME_LOCUS436</name>
</gene>
<keyword evidence="4" id="KW-1185">Reference proteome</keyword>
<keyword evidence="1" id="KW-1133">Transmembrane helix</keyword>
<dbReference type="Proteomes" id="UP000038040">
    <property type="component" value="Unplaced"/>
</dbReference>
<reference evidence="2 4" key="2">
    <citation type="submission" date="2018-11" db="EMBL/GenBank/DDBJ databases">
        <authorList>
            <consortium name="Pathogen Informatics"/>
        </authorList>
    </citation>
    <scope>NUCLEOTIDE SEQUENCE [LARGE SCALE GENOMIC DNA]</scope>
</reference>
<protein>
    <submittedName>
        <fullName evidence="5">t-SNARE coiled-coil homology domain-containing protein</fullName>
    </submittedName>
</protein>
<dbReference type="Proteomes" id="UP000274756">
    <property type="component" value="Unassembled WGS sequence"/>
</dbReference>
<reference evidence="5" key="1">
    <citation type="submission" date="2017-02" db="UniProtKB">
        <authorList>
            <consortium name="WormBaseParasite"/>
        </authorList>
    </citation>
    <scope>IDENTIFICATION</scope>
</reference>
<organism evidence="3 5">
    <name type="scientific">Dracunculus medinensis</name>
    <name type="common">Guinea worm</name>
    <dbReference type="NCBI Taxonomy" id="318479"/>
    <lineage>
        <taxon>Eukaryota</taxon>
        <taxon>Metazoa</taxon>
        <taxon>Ecdysozoa</taxon>
        <taxon>Nematoda</taxon>
        <taxon>Chromadorea</taxon>
        <taxon>Rhabditida</taxon>
        <taxon>Spirurina</taxon>
        <taxon>Dracunculoidea</taxon>
        <taxon>Dracunculidae</taxon>
        <taxon>Dracunculus</taxon>
    </lineage>
</organism>
<accession>A0A0N4UAA9</accession>
<dbReference type="AlphaFoldDB" id="A0A0N4UAA9"/>
<name>A0A0N4UAA9_DRAME</name>
<evidence type="ECO:0000313" key="3">
    <source>
        <dbReference type="Proteomes" id="UP000038040"/>
    </source>
</evidence>
<evidence type="ECO:0000313" key="4">
    <source>
        <dbReference type="Proteomes" id="UP000274756"/>
    </source>
</evidence>
<evidence type="ECO:0000256" key="1">
    <source>
        <dbReference type="SAM" id="Phobius"/>
    </source>
</evidence>